<dbReference type="Gene3D" id="3.30.50.10">
    <property type="entry name" value="Erythroid Transcription Factor GATA-1, subunit A"/>
    <property type="match status" value="1"/>
</dbReference>
<dbReference type="SUPFAM" id="SSF57716">
    <property type="entry name" value="Glucocorticoid receptor-like (DNA-binding domain)"/>
    <property type="match status" value="1"/>
</dbReference>
<gene>
    <name evidence="2" type="ORF">CspeluHIS016_0109090</name>
</gene>
<dbReference type="Proteomes" id="UP001222932">
    <property type="component" value="Unassembled WGS sequence"/>
</dbReference>
<organism evidence="2 3">
    <name type="scientific">Cutaneotrichosporon spelunceum</name>
    <dbReference type="NCBI Taxonomy" id="1672016"/>
    <lineage>
        <taxon>Eukaryota</taxon>
        <taxon>Fungi</taxon>
        <taxon>Dikarya</taxon>
        <taxon>Basidiomycota</taxon>
        <taxon>Agaricomycotina</taxon>
        <taxon>Tremellomycetes</taxon>
        <taxon>Trichosporonales</taxon>
        <taxon>Trichosporonaceae</taxon>
        <taxon>Cutaneotrichosporon</taxon>
    </lineage>
</organism>
<proteinExistence type="predicted"/>
<dbReference type="InterPro" id="IPR013088">
    <property type="entry name" value="Znf_NHR/GATA"/>
</dbReference>
<accession>A0AAD3Y9T6</accession>
<comment type="caution">
    <text evidence="2">The sequence shown here is derived from an EMBL/GenBank/DDBJ whole genome shotgun (WGS) entry which is preliminary data.</text>
</comment>
<name>A0AAD3Y9T6_9TREE</name>
<reference evidence="2" key="1">
    <citation type="journal article" date="2023" name="BMC Genomics">
        <title>Chromosome-level genome assemblies of Cutaneotrichosporon spp. (Trichosporonales, Basidiomycota) reveal imbalanced evolution between nucleotide sequences and chromosome synteny.</title>
        <authorList>
            <person name="Kobayashi Y."/>
            <person name="Kayamori A."/>
            <person name="Aoki K."/>
            <person name="Shiwa Y."/>
            <person name="Matsutani M."/>
            <person name="Fujita N."/>
            <person name="Sugita T."/>
            <person name="Iwasaki W."/>
            <person name="Tanaka N."/>
            <person name="Takashima M."/>
        </authorList>
    </citation>
    <scope>NUCLEOTIDE SEQUENCE</scope>
    <source>
        <strain evidence="2">HIS016</strain>
    </source>
</reference>
<feature type="region of interest" description="Disordered" evidence="1">
    <location>
        <begin position="201"/>
        <end position="232"/>
    </location>
</feature>
<protein>
    <recommendedName>
        <fullName evidence="4">GATA-type domain-containing protein</fullName>
    </recommendedName>
</protein>
<feature type="region of interest" description="Disordered" evidence="1">
    <location>
        <begin position="51"/>
        <end position="76"/>
    </location>
</feature>
<keyword evidence="3" id="KW-1185">Reference proteome</keyword>
<evidence type="ECO:0000256" key="1">
    <source>
        <dbReference type="SAM" id="MobiDB-lite"/>
    </source>
</evidence>
<evidence type="ECO:0008006" key="4">
    <source>
        <dbReference type="Google" id="ProtNLM"/>
    </source>
</evidence>
<sequence length="689" mass="75979">MKALVANWREWQPIHRPTHSLTEPGAYCPSISSPYRTCPGQFHRTIMDVDNDHHSSSSVTLPAISVQPSPSKRAPPPLKLKENATLPSFGDLFDGVNVSTPCTPFTRLARNFERGSPLRSPLRSPPGLAVPSFAIQPATPVAPESTAGTEAATYVPTEQLVNNDFEIDPALADATTSLNTSPFAPLGLPITSSKDMLYRRRHEKTSSERNVLRDTSPVRSYSAQSPGTSPYRHMHNRWDAHSISPAQISRSPSPCLLRDDSDEEPAGYMEMDASPVKGPMWQQPAQPGQNSFSLPQDGYFGSHSHQTAEFSSIAGPSGSLRPDSNCYPTPVLTPAWSRVTTPLPVPMPSTPPGYIRTSPAAHAYSAPAVPCYPHPTPYASPGAEFATSLDSTVPPGAAFERWNGHPASAYYDNLQVGSWSEGSYRPATPAYSEMSMDMSPSPASPPLPYMHAEYRHSFTRSPSPSPASCIAMGSGPVRPGMVHGRSRHSPVARKRSTTGVQLNQFSQLTVDLVYPNYDGAMRQWSPIIIDQHNPVPHDYRDKRGFWDDNCFWTWDCTVKVHTRCIRICAQCHTARPGAKTWRRSHIQLETSLCNKCGIYEHTHQQPRPPKPGDAEKAYNPAMRLETFNYMITSRSRAPKKDGTPSPPLKFKPNPVFGDVQRKEDDAKPATSHRTRKDRGSDDGEYRPGR</sequence>
<dbReference type="GO" id="GO:0006355">
    <property type="term" value="P:regulation of DNA-templated transcription"/>
    <property type="evidence" value="ECO:0007669"/>
    <property type="project" value="InterPro"/>
</dbReference>
<evidence type="ECO:0000313" key="2">
    <source>
        <dbReference type="EMBL" id="GMK54323.1"/>
    </source>
</evidence>
<reference evidence="2" key="2">
    <citation type="submission" date="2023-06" db="EMBL/GenBank/DDBJ databases">
        <authorList>
            <person name="Kobayashi Y."/>
            <person name="Kayamori A."/>
            <person name="Aoki K."/>
            <person name="Shiwa Y."/>
            <person name="Fujita N."/>
            <person name="Sugita T."/>
            <person name="Iwasaki W."/>
            <person name="Tanaka N."/>
            <person name="Takashima M."/>
        </authorList>
    </citation>
    <scope>NUCLEOTIDE SEQUENCE</scope>
    <source>
        <strain evidence="2">HIS016</strain>
    </source>
</reference>
<feature type="compositionally biased region" description="Basic and acidic residues" evidence="1">
    <location>
        <begin position="677"/>
        <end position="689"/>
    </location>
</feature>
<evidence type="ECO:0000313" key="3">
    <source>
        <dbReference type="Proteomes" id="UP001222932"/>
    </source>
</evidence>
<dbReference type="GO" id="GO:0008270">
    <property type="term" value="F:zinc ion binding"/>
    <property type="evidence" value="ECO:0007669"/>
    <property type="project" value="InterPro"/>
</dbReference>
<dbReference type="EMBL" id="BTCM01000001">
    <property type="protein sequence ID" value="GMK54323.1"/>
    <property type="molecule type" value="Genomic_DNA"/>
</dbReference>
<feature type="compositionally biased region" description="Polar residues" evidence="1">
    <location>
        <begin position="217"/>
        <end position="228"/>
    </location>
</feature>
<dbReference type="AlphaFoldDB" id="A0AAD3Y9T6"/>
<feature type="region of interest" description="Disordered" evidence="1">
    <location>
        <begin position="634"/>
        <end position="689"/>
    </location>
</feature>